<dbReference type="InterPro" id="IPR027417">
    <property type="entry name" value="P-loop_NTPase"/>
</dbReference>
<dbReference type="GO" id="GO:0042941">
    <property type="term" value="P:D-alanine transmembrane transport"/>
    <property type="evidence" value="ECO:0007669"/>
    <property type="project" value="TreeGrafter"/>
</dbReference>
<dbReference type="SMART" id="SM00382">
    <property type="entry name" value="AAA"/>
    <property type="match status" value="1"/>
</dbReference>
<dbReference type="GO" id="GO:1903806">
    <property type="term" value="P:L-isoleucine import across plasma membrane"/>
    <property type="evidence" value="ECO:0007669"/>
    <property type="project" value="TreeGrafter"/>
</dbReference>
<feature type="non-terminal residue" evidence="5">
    <location>
        <position position="233"/>
    </location>
</feature>
<dbReference type="SUPFAM" id="SSF52540">
    <property type="entry name" value="P-loop containing nucleoside triphosphate hydrolases"/>
    <property type="match status" value="1"/>
</dbReference>
<dbReference type="GO" id="GO:0015808">
    <property type="term" value="P:L-alanine transport"/>
    <property type="evidence" value="ECO:0007669"/>
    <property type="project" value="TreeGrafter"/>
</dbReference>
<keyword evidence="2" id="KW-0547">Nucleotide-binding</keyword>
<dbReference type="GO" id="GO:0005886">
    <property type="term" value="C:plasma membrane"/>
    <property type="evidence" value="ECO:0007669"/>
    <property type="project" value="TreeGrafter"/>
</dbReference>
<keyword evidence="3 5" id="KW-0067">ATP-binding</keyword>
<dbReference type="AlphaFoldDB" id="A0A933EAR3"/>
<dbReference type="GO" id="GO:0005304">
    <property type="term" value="F:L-valine transmembrane transporter activity"/>
    <property type="evidence" value="ECO:0007669"/>
    <property type="project" value="TreeGrafter"/>
</dbReference>
<dbReference type="Gene3D" id="3.40.50.300">
    <property type="entry name" value="P-loop containing nucleotide triphosphate hydrolases"/>
    <property type="match status" value="1"/>
</dbReference>
<dbReference type="GO" id="GO:0015188">
    <property type="term" value="F:L-isoleucine transmembrane transporter activity"/>
    <property type="evidence" value="ECO:0007669"/>
    <property type="project" value="TreeGrafter"/>
</dbReference>
<protein>
    <submittedName>
        <fullName evidence="5">ABC transporter ATP-binding protein</fullName>
    </submittedName>
</protein>
<evidence type="ECO:0000259" key="4">
    <source>
        <dbReference type="PROSITE" id="PS50893"/>
    </source>
</evidence>
<evidence type="ECO:0000313" key="6">
    <source>
        <dbReference type="Proteomes" id="UP000752292"/>
    </source>
</evidence>
<dbReference type="GO" id="GO:1903805">
    <property type="term" value="P:L-valine import across plasma membrane"/>
    <property type="evidence" value="ECO:0007669"/>
    <property type="project" value="TreeGrafter"/>
</dbReference>
<organism evidence="5 6">
    <name type="scientific">Tectimicrobiota bacterium</name>
    <dbReference type="NCBI Taxonomy" id="2528274"/>
    <lineage>
        <taxon>Bacteria</taxon>
        <taxon>Pseudomonadati</taxon>
        <taxon>Nitrospinota/Tectimicrobiota group</taxon>
        <taxon>Candidatus Tectimicrobiota</taxon>
    </lineage>
</organism>
<comment type="caution">
    <text evidence="5">The sequence shown here is derived from an EMBL/GenBank/DDBJ whole genome shotgun (WGS) entry which is preliminary data.</text>
</comment>
<name>A0A933EAR3_UNCTE</name>
<dbReference type="EMBL" id="JACQRX010000334">
    <property type="protein sequence ID" value="MBI4252324.1"/>
    <property type="molecule type" value="Genomic_DNA"/>
</dbReference>
<evidence type="ECO:0000256" key="3">
    <source>
        <dbReference type="ARBA" id="ARBA00022840"/>
    </source>
</evidence>
<dbReference type="Pfam" id="PF00005">
    <property type="entry name" value="ABC_tran"/>
    <property type="match status" value="1"/>
</dbReference>
<evidence type="ECO:0000256" key="1">
    <source>
        <dbReference type="ARBA" id="ARBA00022448"/>
    </source>
</evidence>
<evidence type="ECO:0000256" key="2">
    <source>
        <dbReference type="ARBA" id="ARBA00022741"/>
    </source>
</evidence>
<dbReference type="InterPro" id="IPR003439">
    <property type="entry name" value="ABC_transporter-like_ATP-bd"/>
</dbReference>
<dbReference type="CDD" id="cd03219">
    <property type="entry name" value="ABC_Mj1267_LivG_branched"/>
    <property type="match status" value="1"/>
</dbReference>
<dbReference type="PANTHER" id="PTHR45772">
    <property type="entry name" value="CONSERVED COMPONENT OF ABC TRANSPORTER FOR NATURAL AMINO ACIDS-RELATED"/>
    <property type="match status" value="1"/>
</dbReference>
<evidence type="ECO:0000313" key="5">
    <source>
        <dbReference type="EMBL" id="MBI4252324.1"/>
    </source>
</evidence>
<dbReference type="InterPro" id="IPR051120">
    <property type="entry name" value="ABC_AA/LPS_Transport"/>
</dbReference>
<proteinExistence type="predicted"/>
<dbReference type="InterPro" id="IPR003593">
    <property type="entry name" value="AAA+_ATPase"/>
</dbReference>
<dbReference type="GO" id="GO:0016887">
    <property type="term" value="F:ATP hydrolysis activity"/>
    <property type="evidence" value="ECO:0007669"/>
    <property type="project" value="InterPro"/>
</dbReference>
<reference evidence="5" key="1">
    <citation type="submission" date="2020-07" db="EMBL/GenBank/DDBJ databases">
        <title>Huge and variable diversity of episymbiotic CPR bacteria and DPANN archaea in groundwater ecosystems.</title>
        <authorList>
            <person name="He C.Y."/>
            <person name="Keren R."/>
            <person name="Whittaker M."/>
            <person name="Farag I.F."/>
            <person name="Doudna J."/>
            <person name="Cate J.H.D."/>
            <person name="Banfield J.F."/>
        </authorList>
    </citation>
    <scope>NUCLEOTIDE SEQUENCE</scope>
    <source>
        <strain evidence="5">NC_groundwater_1370_Ag_S-0.2um_69_93</strain>
    </source>
</reference>
<dbReference type="PROSITE" id="PS50893">
    <property type="entry name" value="ABC_TRANSPORTER_2"/>
    <property type="match status" value="1"/>
</dbReference>
<dbReference type="GO" id="GO:0005524">
    <property type="term" value="F:ATP binding"/>
    <property type="evidence" value="ECO:0007669"/>
    <property type="project" value="UniProtKB-KW"/>
</dbReference>
<gene>
    <name evidence="5" type="ORF">HY618_07680</name>
</gene>
<accession>A0A933EAR3</accession>
<dbReference type="GO" id="GO:0015192">
    <property type="term" value="F:L-phenylalanine transmembrane transporter activity"/>
    <property type="evidence" value="ECO:0007669"/>
    <property type="project" value="TreeGrafter"/>
</dbReference>
<feature type="domain" description="ABC transporter" evidence="4">
    <location>
        <begin position="8"/>
        <end position="233"/>
    </location>
</feature>
<dbReference type="Proteomes" id="UP000752292">
    <property type="component" value="Unassembled WGS sequence"/>
</dbReference>
<keyword evidence="1" id="KW-0813">Transport</keyword>
<dbReference type="PANTHER" id="PTHR45772:SF7">
    <property type="entry name" value="AMINO ACID ABC TRANSPORTER ATP-BINDING PROTEIN"/>
    <property type="match status" value="1"/>
</dbReference>
<sequence>MAETQPRLELEAVSKQFGGLHAVEDVNLRLREGGRHGILGPNGAGKTTLFNLITGVLPTTSGRISLFGQDVTRWPTHKRTAMGMARTFQITSLFPKLTVLDNVLLAVQGLRRMKLMMFRPLASYKDVYEKAEKLLTDVNFWHLRDQQVRNLSHGEQRQLEVVLGLASDPKVLLLDEPSAGLATGESREMADFLNSLDKDLSILIIEHDLDVLFGVVSQITVLHYGKVLLEGPS</sequence>